<comment type="caution">
    <text evidence="12">The sequence shown here is derived from an EMBL/GenBank/DDBJ whole genome shotgun (WGS) entry which is preliminary data.</text>
</comment>
<evidence type="ECO:0000313" key="12">
    <source>
        <dbReference type="EMBL" id="KEZ41651.1"/>
    </source>
</evidence>
<dbReference type="CDD" id="cd21176">
    <property type="entry name" value="LPMO_auxiliary-like"/>
    <property type="match status" value="1"/>
</dbReference>
<keyword evidence="2" id="KW-1003">Cell membrane</keyword>
<keyword evidence="7" id="KW-0449">Lipoprotein</keyword>
<dbReference type="GO" id="GO:0098552">
    <property type="term" value="C:side of membrane"/>
    <property type="evidence" value="ECO:0007669"/>
    <property type="project" value="UniProtKB-KW"/>
</dbReference>
<keyword evidence="6" id="KW-0325">Glycoprotein</keyword>
<evidence type="ECO:0000313" key="13">
    <source>
        <dbReference type="Proteomes" id="UP000028545"/>
    </source>
</evidence>
<dbReference type="PANTHER" id="PTHR34992">
    <property type="entry name" value="HYPHAL ANASTAMOSIS-7 PROTEIN"/>
    <property type="match status" value="1"/>
</dbReference>
<dbReference type="OrthoDB" id="2587363at2759"/>
<dbReference type="GO" id="GO:0005886">
    <property type="term" value="C:plasma membrane"/>
    <property type="evidence" value="ECO:0007669"/>
    <property type="project" value="UniProtKB-SubCell"/>
</dbReference>
<keyword evidence="5 9" id="KW-0472">Membrane</keyword>
<dbReference type="RefSeq" id="XP_016641450.1">
    <property type="nucleotide sequence ID" value="XM_016788926.1"/>
</dbReference>
<evidence type="ECO:0000256" key="5">
    <source>
        <dbReference type="ARBA" id="ARBA00023136"/>
    </source>
</evidence>
<keyword evidence="9" id="KW-1133">Transmembrane helix</keyword>
<feature type="signal peptide" evidence="10">
    <location>
        <begin position="1"/>
        <end position="24"/>
    </location>
</feature>
<evidence type="ECO:0000256" key="1">
    <source>
        <dbReference type="ARBA" id="ARBA00004609"/>
    </source>
</evidence>
<name>A0A084G2T9_PSEDA</name>
<proteinExistence type="predicted"/>
<dbReference type="Pfam" id="PF20238">
    <property type="entry name" value="BIM1-like_dom"/>
    <property type="match status" value="1"/>
</dbReference>
<feature type="compositionally biased region" description="Basic and acidic residues" evidence="8">
    <location>
        <begin position="251"/>
        <end position="266"/>
    </location>
</feature>
<dbReference type="OMA" id="DNIAPCG"/>
<dbReference type="PANTHER" id="PTHR34992:SF5">
    <property type="entry name" value="ANCHORED PROTEIN, PUTATIVE (AFU_ORTHOLOGUE AFUA_6G02800)-RELATED"/>
    <property type="match status" value="1"/>
</dbReference>
<dbReference type="KEGG" id="sapo:SAPIO_CDS6969"/>
<evidence type="ECO:0000256" key="7">
    <source>
        <dbReference type="ARBA" id="ARBA00023288"/>
    </source>
</evidence>
<feature type="transmembrane region" description="Helical" evidence="9">
    <location>
        <begin position="217"/>
        <end position="239"/>
    </location>
</feature>
<dbReference type="Proteomes" id="UP000028545">
    <property type="component" value="Unassembled WGS sequence"/>
</dbReference>
<keyword evidence="9" id="KW-0812">Transmembrane</keyword>
<dbReference type="VEuPathDB" id="FungiDB:SAPIO_CDS6969"/>
<gene>
    <name evidence="12" type="ORF">SAPIO_CDS6969</name>
</gene>
<feature type="compositionally biased region" description="Low complexity" evidence="8">
    <location>
        <begin position="181"/>
        <end position="209"/>
    </location>
</feature>
<feature type="region of interest" description="Disordered" evidence="8">
    <location>
        <begin position="181"/>
        <end position="211"/>
    </location>
</feature>
<feature type="domain" description="Copper acquisition factor BIM1-like" evidence="11">
    <location>
        <begin position="32"/>
        <end position="179"/>
    </location>
</feature>
<dbReference type="InterPro" id="IPR046530">
    <property type="entry name" value="BIM1-like_dom"/>
</dbReference>
<dbReference type="EMBL" id="JOWA01000109">
    <property type="protein sequence ID" value="KEZ41651.1"/>
    <property type="molecule type" value="Genomic_DNA"/>
</dbReference>
<evidence type="ECO:0000256" key="9">
    <source>
        <dbReference type="SAM" id="Phobius"/>
    </source>
</evidence>
<keyword evidence="13" id="KW-1185">Reference proteome</keyword>
<evidence type="ECO:0000256" key="2">
    <source>
        <dbReference type="ARBA" id="ARBA00022475"/>
    </source>
</evidence>
<sequence length="266" mass="27990">MRFSAVSTVIALSQIAAATGTAHGEGELGNSMGPVDFMWPSSRPWSAETDNIAPCGSPSGVTKRTNFPISKGTVSLSIADDAWNVAFYLAVDENPISINSFQSQVVSNIAEIEAGHQCYLLKNVPSTVTAGTNATLQLKYWADYEGENNNERQEFYACADITFVELADFDINPPCFNVTSSEFDPPASSPDSSSGSNSDNSSTSSSSSGGLSGGAKAGIAVGTIVASLAIVAGVAFFVFRRRKSTPVDAEAPARKEVREVSPDRHS</sequence>
<protein>
    <submittedName>
        <fullName evidence="12">Gpi anchored protein</fullName>
    </submittedName>
</protein>
<feature type="chain" id="PRO_5001775209" evidence="10">
    <location>
        <begin position="25"/>
        <end position="266"/>
    </location>
</feature>
<evidence type="ECO:0000256" key="10">
    <source>
        <dbReference type="SAM" id="SignalP"/>
    </source>
</evidence>
<evidence type="ECO:0000256" key="8">
    <source>
        <dbReference type="SAM" id="MobiDB-lite"/>
    </source>
</evidence>
<organism evidence="12 13">
    <name type="scientific">Pseudallescheria apiosperma</name>
    <name type="common">Scedosporium apiospermum</name>
    <dbReference type="NCBI Taxonomy" id="563466"/>
    <lineage>
        <taxon>Eukaryota</taxon>
        <taxon>Fungi</taxon>
        <taxon>Dikarya</taxon>
        <taxon>Ascomycota</taxon>
        <taxon>Pezizomycotina</taxon>
        <taxon>Sordariomycetes</taxon>
        <taxon>Hypocreomycetidae</taxon>
        <taxon>Microascales</taxon>
        <taxon>Microascaceae</taxon>
        <taxon>Scedosporium</taxon>
    </lineage>
</organism>
<keyword evidence="4 10" id="KW-0732">Signal</keyword>
<accession>A0A084G2T9</accession>
<dbReference type="InterPro" id="IPR046936">
    <property type="entry name" value="BIM1-like"/>
</dbReference>
<dbReference type="HOGENOM" id="CLU_067864_1_0_1"/>
<dbReference type="GeneID" id="27726041"/>
<evidence type="ECO:0000256" key="3">
    <source>
        <dbReference type="ARBA" id="ARBA00022622"/>
    </source>
</evidence>
<evidence type="ECO:0000259" key="11">
    <source>
        <dbReference type="Pfam" id="PF20238"/>
    </source>
</evidence>
<evidence type="ECO:0000256" key="6">
    <source>
        <dbReference type="ARBA" id="ARBA00023180"/>
    </source>
</evidence>
<reference evidence="12 13" key="1">
    <citation type="journal article" date="2014" name="Genome Announc.">
        <title>Draft genome sequence of the pathogenic fungus Scedosporium apiospermum.</title>
        <authorList>
            <person name="Vandeputte P."/>
            <person name="Ghamrawi S."/>
            <person name="Rechenmann M."/>
            <person name="Iltis A."/>
            <person name="Giraud S."/>
            <person name="Fleury M."/>
            <person name="Thornton C."/>
            <person name="Delhaes L."/>
            <person name="Meyer W."/>
            <person name="Papon N."/>
            <person name="Bouchara J.P."/>
        </authorList>
    </citation>
    <scope>NUCLEOTIDE SEQUENCE [LARGE SCALE GENOMIC DNA]</scope>
    <source>
        <strain evidence="12 13">IHEM 14462</strain>
    </source>
</reference>
<comment type="subcellular location">
    <subcellularLocation>
        <location evidence="1">Cell membrane</location>
        <topology evidence="1">Lipid-anchor</topology>
        <topology evidence="1">GPI-anchor</topology>
    </subcellularLocation>
</comment>
<keyword evidence="3" id="KW-0336">GPI-anchor</keyword>
<dbReference type="AlphaFoldDB" id="A0A084G2T9"/>
<evidence type="ECO:0000256" key="4">
    <source>
        <dbReference type="ARBA" id="ARBA00022729"/>
    </source>
</evidence>
<feature type="region of interest" description="Disordered" evidence="8">
    <location>
        <begin position="245"/>
        <end position="266"/>
    </location>
</feature>